<comment type="caution">
    <text evidence="1">The sequence shown here is derived from an EMBL/GenBank/DDBJ whole genome shotgun (WGS) entry which is preliminary data.</text>
</comment>
<proteinExistence type="predicted"/>
<sequence>KPSIPWPLYSKEEPRIKLLGPGIVTGENGIGPHKNNCDFLRPFITTV</sequence>
<evidence type="ECO:0000313" key="2">
    <source>
        <dbReference type="Proteomes" id="UP000499080"/>
    </source>
</evidence>
<reference evidence="1 2" key="1">
    <citation type="journal article" date="2019" name="Sci. Rep.">
        <title>Orb-weaving spider Araneus ventricosus genome elucidates the spidroin gene catalogue.</title>
        <authorList>
            <person name="Kono N."/>
            <person name="Nakamura H."/>
            <person name="Ohtoshi R."/>
            <person name="Moran D.A.P."/>
            <person name="Shinohara A."/>
            <person name="Yoshida Y."/>
            <person name="Fujiwara M."/>
            <person name="Mori M."/>
            <person name="Tomita M."/>
            <person name="Arakawa K."/>
        </authorList>
    </citation>
    <scope>NUCLEOTIDE SEQUENCE [LARGE SCALE GENOMIC DNA]</scope>
</reference>
<keyword evidence="2" id="KW-1185">Reference proteome</keyword>
<name>A0A4Y2X7J2_ARAVE</name>
<dbReference type="Proteomes" id="UP000499080">
    <property type="component" value="Unassembled WGS sequence"/>
</dbReference>
<evidence type="ECO:0000313" key="1">
    <source>
        <dbReference type="EMBL" id="GBO44870.1"/>
    </source>
</evidence>
<dbReference type="EMBL" id="BGPR01071777">
    <property type="protein sequence ID" value="GBO44870.1"/>
    <property type="molecule type" value="Genomic_DNA"/>
</dbReference>
<gene>
    <name evidence="1" type="ORF">AVEN_251601_1</name>
</gene>
<organism evidence="1 2">
    <name type="scientific">Araneus ventricosus</name>
    <name type="common">Orbweaver spider</name>
    <name type="synonym">Epeira ventricosa</name>
    <dbReference type="NCBI Taxonomy" id="182803"/>
    <lineage>
        <taxon>Eukaryota</taxon>
        <taxon>Metazoa</taxon>
        <taxon>Ecdysozoa</taxon>
        <taxon>Arthropoda</taxon>
        <taxon>Chelicerata</taxon>
        <taxon>Arachnida</taxon>
        <taxon>Araneae</taxon>
        <taxon>Araneomorphae</taxon>
        <taxon>Entelegynae</taxon>
        <taxon>Araneoidea</taxon>
        <taxon>Araneidae</taxon>
        <taxon>Araneus</taxon>
    </lineage>
</organism>
<dbReference type="AlphaFoldDB" id="A0A4Y2X7J2"/>
<protein>
    <submittedName>
        <fullName evidence="1">Uncharacterized protein</fullName>
    </submittedName>
</protein>
<accession>A0A4Y2X7J2</accession>
<feature type="non-terminal residue" evidence="1">
    <location>
        <position position="1"/>
    </location>
</feature>